<keyword evidence="9" id="KW-1185">Reference proteome</keyword>
<dbReference type="EMBL" id="JAAOIW010000006">
    <property type="protein sequence ID" value="NHN31765.1"/>
    <property type="molecule type" value="Genomic_DNA"/>
</dbReference>
<dbReference type="PROSITE" id="PS50928">
    <property type="entry name" value="ABC_TM1"/>
    <property type="match status" value="1"/>
</dbReference>
<dbReference type="PANTHER" id="PTHR43496">
    <property type="entry name" value="PROTEIN LPLB"/>
    <property type="match status" value="1"/>
</dbReference>
<dbReference type="Pfam" id="PF00528">
    <property type="entry name" value="BPD_transp_1"/>
    <property type="match status" value="1"/>
</dbReference>
<dbReference type="RefSeq" id="WP_166152250.1">
    <property type="nucleotide sequence ID" value="NZ_JAAOIW010000006.1"/>
</dbReference>
<feature type="transmembrane region" description="Helical" evidence="6">
    <location>
        <begin position="12"/>
        <end position="31"/>
    </location>
</feature>
<proteinExistence type="inferred from homology"/>
<evidence type="ECO:0000256" key="3">
    <source>
        <dbReference type="ARBA" id="ARBA00022692"/>
    </source>
</evidence>
<dbReference type="InterPro" id="IPR000515">
    <property type="entry name" value="MetI-like"/>
</dbReference>
<accession>A0ABX0J8P7</accession>
<organism evidence="8 9">
    <name type="scientific">Paenibacillus agricola</name>
    <dbReference type="NCBI Taxonomy" id="2716264"/>
    <lineage>
        <taxon>Bacteria</taxon>
        <taxon>Bacillati</taxon>
        <taxon>Bacillota</taxon>
        <taxon>Bacilli</taxon>
        <taxon>Bacillales</taxon>
        <taxon>Paenibacillaceae</taxon>
        <taxon>Paenibacillus</taxon>
    </lineage>
</organism>
<comment type="subcellular location">
    <subcellularLocation>
        <location evidence="6">Cell membrane</location>
        <topology evidence="6">Multi-pass membrane protein</topology>
    </subcellularLocation>
    <subcellularLocation>
        <location evidence="1">Membrane</location>
        <topology evidence="1">Multi-pass membrane protein</topology>
    </subcellularLocation>
</comment>
<evidence type="ECO:0000256" key="6">
    <source>
        <dbReference type="RuleBase" id="RU363032"/>
    </source>
</evidence>
<evidence type="ECO:0000256" key="4">
    <source>
        <dbReference type="ARBA" id="ARBA00022989"/>
    </source>
</evidence>
<comment type="caution">
    <text evidence="8">The sequence shown here is derived from an EMBL/GenBank/DDBJ whole genome shotgun (WGS) entry which is preliminary data.</text>
</comment>
<keyword evidence="4 6" id="KW-1133">Transmembrane helix</keyword>
<feature type="transmembrane region" description="Helical" evidence="6">
    <location>
        <begin position="104"/>
        <end position="124"/>
    </location>
</feature>
<comment type="similarity">
    <text evidence="6">Belongs to the binding-protein-dependent transport system permease family.</text>
</comment>
<reference evidence="8" key="1">
    <citation type="submission" date="2020-03" db="EMBL/GenBank/DDBJ databases">
        <title>Draft sequencing of Paenibacilllus sp. S3N08.</title>
        <authorList>
            <person name="Kim D.-U."/>
        </authorList>
    </citation>
    <scope>NUCLEOTIDE SEQUENCE</scope>
    <source>
        <strain evidence="8">S3N08</strain>
    </source>
</reference>
<protein>
    <submittedName>
        <fullName evidence="8">Sugar ABC transporter permease</fullName>
    </submittedName>
</protein>
<evidence type="ECO:0000313" key="9">
    <source>
        <dbReference type="Proteomes" id="UP001165962"/>
    </source>
</evidence>
<sequence length="292" mass="33506">MNRWMYAMMVPGILYFVIFKYVPMWGVVISFQDYQPFLGISGSQWVGMKHFERLFSSPDFWLLFKNTLMLFIWDLTFAFSIPIVLALMLNELRSQFFKRAVQTMIYIPHFMSWVIVVSLTYIMLTTEGGIVNDLLVKWGGEPVNFMLSQGWFRPLYTVQTIWKEAGWGTIIYLAALSGVDQQLYEAARMDGASRWKQMWHVTIPGIRSTIVVLLILKVGDMLDLSFDHVFLMVNSMNREVADVFDTFVYLTGISQGQFSYSTAIGLFKSAVGLVMVVAANKLAKMLGEEGIY</sequence>
<feature type="domain" description="ABC transmembrane type-1" evidence="7">
    <location>
        <begin position="64"/>
        <end position="279"/>
    </location>
</feature>
<dbReference type="Proteomes" id="UP001165962">
    <property type="component" value="Unassembled WGS sequence"/>
</dbReference>
<name>A0ABX0J8P7_9BACL</name>
<evidence type="ECO:0000256" key="1">
    <source>
        <dbReference type="ARBA" id="ARBA00004141"/>
    </source>
</evidence>
<dbReference type="InterPro" id="IPR035906">
    <property type="entry name" value="MetI-like_sf"/>
</dbReference>
<keyword evidence="3 6" id="KW-0812">Transmembrane</keyword>
<evidence type="ECO:0000256" key="2">
    <source>
        <dbReference type="ARBA" id="ARBA00022448"/>
    </source>
</evidence>
<gene>
    <name evidence="8" type="ORF">G9U52_18175</name>
</gene>
<dbReference type="CDD" id="cd06261">
    <property type="entry name" value="TM_PBP2"/>
    <property type="match status" value="1"/>
</dbReference>
<dbReference type="PANTHER" id="PTHR43496:SF1">
    <property type="entry name" value="POLYGALACTURONAN_RHAMNOGALACTURONAN TRANSPORT SYSTEM PERMEASE PROTEIN YTEP"/>
    <property type="match status" value="1"/>
</dbReference>
<evidence type="ECO:0000256" key="5">
    <source>
        <dbReference type="ARBA" id="ARBA00023136"/>
    </source>
</evidence>
<keyword evidence="5 6" id="KW-0472">Membrane</keyword>
<evidence type="ECO:0000313" key="8">
    <source>
        <dbReference type="EMBL" id="NHN31765.1"/>
    </source>
</evidence>
<keyword evidence="2 6" id="KW-0813">Transport</keyword>
<evidence type="ECO:0000259" key="7">
    <source>
        <dbReference type="PROSITE" id="PS50928"/>
    </source>
</evidence>
<feature type="transmembrane region" description="Helical" evidence="6">
    <location>
        <begin position="70"/>
        <end position="92"/>
    </location>
</feature>
<dbReference type="Gene3D" id="1.10.3720.10">
    <property type="entry name" value="MetI-like"/>
    <property type="match status" value="1"/>
</dbReference>
<dbReference type="SUPFAM" id="SSF161098">
    <property type="entry name" value="MetI-like"/>
    <property type="match status" value="1"/>
</dbReference>